<dbReference type="AlphaFoldDB" id="A0A671ETT6"/>
<reference evidence="2 3" key="1">
    <citation type="journal article" date="2015" name="Annu Rev Anim Biosci">
        <title>The Genome 10K Project: a way forward.</title>
        <authorList>
            <person name="Koepfli K.P."/>
            <person name="Paten B."/>
            <person name="O'Brien S.J."/>
            <person name="Koepfli K.P."/>
            <person name="Paten B."/>
            <person name="Antunes A."/>
            <person name="Belov K."/>
            <person name="Bustamante C."/>
            <person name="Castoe T.A."/>
            <person name="Clawson H."/>
            <person name="Crawford A.J."/>
            <person name="Diekhans M."/>
            <person name="Distel D."/>
            <person name="Durbin R."/>
            <person name="Earl D."/>
            <person name="Fujita M.K."/>
            <person name="Gamble T."/>
            <person name="Georges A."/>
            <person name="Gemmell N."/>
            <person name="Gilbert M.T."/>
            <person name="Graves J.M."/>
            <person name="Green R.E."/>
            <person name="Hickey G."/>
            <person name="Jarvis E.D."/>
            <person name="Johnson W."/>
            <person name="Komissarov A."/>
            <person name="Korf I."/>
            <person name="Kuhn R."/>
            <person name="Larkin D.M."/>
            <person name="Lewin H."/>
            <person name="Lopez J.V."/>
            <person name="Ma J."/>
            <person name="Marques-Bonet T."/>
            <person name="Miller W."/>
            <person name="Murphy R."/>
            <person name="Pevzner P."/>
            <person name="Shapiro B."/>
            <person name="Steiner C."/>
            <person name="Tamazian G."/>
            <person name="Venkatesh B."/>
            <person name="Wang J."/>
            <person name="Wayne R."/>
            <person name="Wiley E."/>
            <person name="Yang H."/>
            <person name="Zhang G."/>
            <person name="Haussler D."/>
            <person name="Ryder O."/>
            <person name="O'Brien S.J."/>
        </authorList>
    </citation>
    <scope>NUCLEOTIDE SEQUENCE</scope>
</reference>
<evidence type="ECO:0000256" key="1">
    <source>
        <dbReference type="SAM" id="Phobius"/>
    </source>
</evidence>
<dbReference type="Proteomes" id="UP000472240">
    <property type="component" value="Chromosome 10"/>
</dbReference>
<reference evidence="2 3" key="2">
    <citation type="journal article" date="2018" name="Annu Rev Anim Biosci">
        <title>Bat Biology, Genomes, and the Bat1K Project: To Generate Chromosome-Level Genomes for All Living Bat Species.</title>
        <authorList>
            <person name="Teeling E.C."/>
            <person name="Vernes S.C."/>
            <person name="Davalos L.M."/>
            <person name="Ray D.A."/>
            <person name="Gilbert M.T.P."/>
            <person name="Myers E."/>
        </authorList>
    </citation>
    <scope>NUCLEOTIDE SEQUENCE</scope>
</reference>
<protein>
    <submittedName>
        <fullName evidence="2">Uncharacterized protein</fullName>
    </submittedName>
</protein>
<accession>A0A671ETT6</accession>
<reference evidence="2" key="5">
    <citation type="submission" date="2025-09" db="UniProtKB">
        <authorList>
            <consortium name="Ensembl"/>
        </authorList>
    </citation>
    <scope>IDENTIFICATION</scope>
</reference>
<name>A0A671ETT6_RHIFE</name>
<proteinExistence type="predicted"/>
<reference evidence="3" key="3">
    <citation type="submission" date="2018-12" db="EMBL/GenBank/DDBJ databases">
        <title>G10K-VGP greater horseshoe bat female genome, primary haplotype.</title>
        <authorList>
            <person name="Teeling E."/>
            <person name="Myers G."/>
            <person name="Vernes S."/>
            <person name="Pippel M."/>
            <person name="Winkler S."/>
            <person name="Fedrigo O."/>
            <person name="Rhie A."/>
            <person name="Koren S."/>
            <person name="Phillippy A."/>
            <person name="Lewin H."/>
            <person name="Damas J."/>
            <person name="Howe K."/>
            <person name="Mountcastle J."/>
            <person name="Jarvis E.D."/>
        </authorList>
    </citation>
    <scope>NUCLEOTIDE SEQUENCE [LARGE SCALE GENOMIC DNA]</scope>
</reference>
<evidence type="ECO:0000313" key="3">
    <source>
        <dbReference type="Proteomes" id="UP000472240"/>
    </source>
</evidence>
<dbReference type="GeneTree" id="ENSGT01150000290632"/>
<dbReference type="Ensembl" id="ENSRFET00010016410.1">
    <property type="protein sequence ID" value="ENSRFEP00010015023.1"/>
    <property type="gene ID" value="ENSRFEG00010010186.1"/>
</dbReference>
<feature type="transmembrane region" description="Helical" evidence="1">
    <location>
        <begin position="20"/>
        <end position="38"/>
    </location>
</feature>
<keyword evidence="1" id="KW-1133">Transmembrane helix</keyword>
<evidence type="ECO:0000313" key="2">
    <source>
        <dbReference type="Ensembl" id="ENSRFEP00010015023.1"/>
    </source>
</evidence>
<organism evidence="2 3">
    <name type="scientific">Rhinolophus ferrumequinum</name>
    <name type="common">Greater horseshoe bat</name>
    <dbReference type="NCBI Taxonomy" id="59479"/>
    <lineage>
        <taxon>Eukaryota</taxon>
        <taxon>Metazoa</taxon>
        <taxon>Chordata</taxon>
        <taxon>Craniata</taxon>
        <taxon>Vertebrata</taxon>
        <taxon>Euteleostomi</taxon>
        <taxon>Mammalia</taxon>
        <taxon>Eutheria</taxon>
        <taxon>Laurasiatheria</taxon>
        <taxon>Chiroptera</taxon>
        <taxon>Yinpterochiroptera</taxon>
        <taxon>Rhinolophoidea</taxon>
        <taxon>Rhinolophidae</taxon>
        <taxon>Rhinolophinae</taxon>
        <taxon>Rhinolophus</taxon>
    </lineage>
</organism>
<reference evidence="2" key="4">
    <citation type="submission" date="2025-08" db="UniProtKB">
        <authorList>
            <consortium name="Ensembl"/>
        </authorList>
    </citation>
    <scope>IDENTIFICATION</scope>
</reference>
<keyword evidence="3" id="KW-1185">Reference proteome</keyword>
<keyword evidence="1" id="KW-0472">Membrane</keyword>
<sequence length="65" mass="7485">MSFTYNWWMQMSTAFCPIRSPLGSVVMFLYILAPLCIAPKSLRVCTKSYMEAMGKPDKWAWGIKT</sequence>
<dbReference type="InParanoid" id="A0A671ETT6"/>
<keyword evidence="1" id="KW-0812">Transmembrane</keyword>